<protein>
    <recommendedName>
        <fullName evidence="3">DUF2946 domain-containing protein</fullName>
    </recommendedName>
</protein>
<keyword evidence="2" id="KW-1185">Reference proteome</keyword>
<evidence type="ECO:0008006" key="3">
    <source>
        <dbReference type="Google" id="ProtNLM"/>
    </source>
</evidence>
<evidence type="ECO:0000313" key="2">
    <source>
        <dbReference type="Proteomes" id="UP000242224"/>
    </source>
</evidence>
<dbReference type="Proteomes" id="UP000242224">
    <property type="component" value="Unassembled WGS sequence"/>
</dbReference>
<evidence type="ECO:0000313" key="1">
    <source>
        <dbReference type="EMBL" id="OOY11918.1"/>
    </source>
</evidence>
<sequence length="132" mass="14235">MNVIGVKTIGGRLARLLLLLAVLLAGLVPDGMMRQASADGMRLVLCTADGVQEVWLTDDGKTTPVDPGHEQTETHEQHCVQVNLIAHAFSLPDIEPRNIAITPVVLAGISHQVLSRQVVDDARRSRAPPAFM</sequence>
<gene>
    <name evidence="1" type="ORF">BMG00_12640</name>
</gene>
<comment type="caution">
    <text evidence="1">The sequence shown here is derived from an EMBL/GenBank/DDBJ whole genome shotgun (WGS) entry which is preliminary data.</text>
</comment>
<name>A0ABX3ML51_9RHOB</name>
<dbReference type="InterPro" id="IPR021333">
    <property type="entry name" value="DUF2946"/>
</dbReference>
<dbReference type="RefSeq" id="WP_078574570.1">
    <property type="nucleotide sequence ID" value="NZ_MPZS01000002.1"/>
</dbReference>
<accession>A0ABX3ML51</accession>
<dbReference type="EMBL" id="MPZS01000002">
    <property type="protein sequence ID" value="OOY11918.1"/>
    <property type="molecule type" value="Genomic_DNA"/>
</dbReference>
<dbReference type="Pfam" id="PF11162">
    <property type="entry name" value="DUF2946"/>
    <property type="match status" value="1"/>
</dbReference>
<organism evidence="1 2">
    <name type="scientific">Thioclava marina</name>
    <dbReference type="NCBI Taxonomy" id="1915077"/>
    <lineage>
        <taxon>Bacteria</taxon>
        <taxon>Pseudomonadati</taxon>
        <taxon>Pseudomonadota</taxon>
        <taxon>Alphaproteobacteria</taxon>
        <taxon>Rhodobacterales</taxon>
        <taxon>Paracoccaceae</taxon>
        <taxon>Thioclava</taxon>
    </lineage>
</organism>
<proteinExistence type="predicted"/>
<reference evidence="1 2" key="1">
    <citation type="submission" date="2016-11" db="EMBL/GenBank/DDBJ databases">
        <title>A multilocus sequence analysis scheme for characterization of bacteria in the genus Thioclava.</title>
        <authorList>
            <person name="Liu Y."/>
            <person name="Shao Z."/>
        </authorList>
    </citation>
    <scope>NUCLEOTIDE SEQUENCE [LARGE SCALE GENOMIC DNA]</scope>
    <source>
        <strain evidence="1 2">11.10-0-13</strain>
    </source>
</reference>